<dbReference type="AlphaFoldDB" id="A0A372KJF9"/>
<reference evidence="7 9" key="2">
    <citation type="submission" date="2018-08" db="EMBL/GenBank/DDBJ databases">
        <title>Draft genome of Streptococcus sp. nov. Z1.</title>
        <authorList>
            <person name="Tian Z."/>
        </authorList>
    </citation>
    <scope>NUCLEOTIDE SEQUENCE [LARGE SCALE GENOMIC DNA]</scope>
    <source>
        <strain evidence="7">Z1</strain>
        <strain evidence="9">Z1(2018)</strain>
    </source>
</reference>
<keyword evidence="10" id="KW-1185">Reference proteome</keyword>
<dbReference type="Gene3D" id="1.10.10.10">
    <property type="entry name" value="Winged helix-like DNA-binding domain superfamily/Winged helix DNA-binding domain"/>
    <property type="match status" value="1"/>
</dbReference>
<keyword evidence="1" id="KW-0805">Transcription regulation</keyword>
<dbReference type="OrthoDB" id="9791143at2"/>
<dbReference type="SUPFAM" id="SSF46785">
    <property type="entry name" value="Winged helix' DNA-binding domain"/>
    <property type="match status" value="1"/>
</dbReference>
<accession>A0A372KJF9</accession>
<dbReference type="EMBL" id="CP031733">
    <property type="protein sequence ID" value="AXQ77878.1"/>
    <property type="molecule type" value="Genomic_DNA"/>
</dbReference>
<dbReference type="RefSeq" id="WP_116878960.1">
    <property type="nucleotide sequence ID" value="NZ_CP031733.1"/>
</dbReference>
<dbReference type="InterPro" id="IPR036388">
    <property type="entry name" value="WH-like_DNA-bd_sf"/>
</dbReference>
<dbReference type="GO" id="GO:0003677">
    <property type="term" value="F:DNA binding"/>
    <property type="evidence" value="ECO:0007669"/>
    <property type="project" value="UniProtKB-KW"/>
</dbReference>
<sequence length="121" mass="14018">MEQQTFDAKVNYFKENTPENCPIIHSMKIIGSKWKIPVLWYLMLNDGQHYNELKRTIGGITNTMLTRSLRELEEDGLLCRHDYGTVPPSVTYHLTDMGKALINTMGELFEWGIAHMKSSKR</sequence>
<dbReference type="PANTHER" id="PTHR33204">
    <property type="entry name" value="TRANSCRIPTIONAL REGULATOR, MARR FAMILY"/>
    <property type="match status" value="1"/>
</dbReference>
<dbReference type="Proteomes" id="UP000246115">
    <property type="component" value="Chromosome"/>
</dbReference>
<evidence type="ECO:0000313" key="8">
    <source>
        <dbReference type="Proteomes" id="UP000246115"/>
    </source>
</evidence>
<reference evidence="8" key="3">
    <citation type="submission" date="2018-08" db="EMBL/GenBank/DDBJ databases">
        <title>Streptococcus chenjunshii sp. nov., isolated from stools sample of the Tibetan antelope in the Qinghai-Tibet plateau, China.</title>
        <authorList>
            <person name="Tian Z."/>
        </authorList>
    </citation>
    <scope>NUCLEOTIDE SEQUENCE [LARGE SCALE GENOMIC DNA]</scope>
    <source>
        <strain evidence="8">Z15</strain>
    </source>
</reference>
<feature type="domain" description="HTH hxlR-type" evidence="4">
    <location>
        <begin position="21"/>
        <end position="120"/>
    </location>
</feature>
<reference evidence="5" key="4">
    <citation type="journal article" date="2019" name="Int. J. Syst. Evol. Microbiol.">
        <title>Streptococcus chenjunshii sp. nov. isolated from feces of Tibetan antelopes.</title>
        <authorList>
            <person name="Tian Z."/>
            <person name="Lu S."/>
            <person name="Jin D."/>
            <person name="Yang J."/>
            <person name="Pu J."/>
            <person name="Lai X.H."/>
            <person name="Bai X.N."/>
            <person name="Wu X.M."/>
            <person name="Li J."/>
            <person name="Wang S."/>
            <person name="Xu J."/>
        </authorList>
    </citation>
    <scope>NUCLEOTIDE SEQUENCE</scope>
    <source>
        <strain evidence="5">Z15</strain>
    </source>
</reference>
<dbReference type="InterPro" id="IPR002577">
    <property type="entry name" value="HTH_HxlR"/>
</dbReference>
<evidence type="ECO:0000313" key="10">
    <source>
        <dbReference type="Proteomes" id="UP000264056"/>
    </source>
</evidence>
<dbReference type="PROSITE" id="PS51118">
    <property type="entry name" value="HTH_HXLR"/>
    <property type="match status" value="1"/>
</dbReference>
<protein>
    <submittedName>
        <fullName evidence="7">Transcriptional regulator</fullName>
    </submittedName>
</protein>
<dbReference type="InterPro" id="IPR036390">
    <property type="entry name" value="WH_DNA-bd_sf"/>
</dbReference>
<dbReference type="EMBL" id="QVQZ01000037">
    <property type="protein sequence ID" value="RFU52390.1"/>
    <property type="molecule type" value="Genomic_DNA"/>
</dbReference>
<dbReference type="Proteomes" id="UP000264056">
    <property type="component" value="Unassembled WGS sequence"/>
</dbReference>
<dbReference type="PANTHER" id="PTHR33204:SF29">
    <property type="entry name" value="TRANSCRIPTIONAL REGULATOR"/>
    <property type="match status" value="1"/>
</dbReference>
<keyword evidence="3" id="KW-0804">Transcription</keyword>
<keyword evidence="2" id="KW-0238">DNA-binding</keyword>
<dbReference type="Proteomes" id="UP000262901">
    <property type="component" value="Unassembled WGS sequence"/>
</dbReference>
<evidence type="ECO:0000256" key="1">
    <source>
        <dbReference type="ARBA" id="ARBA00023015"/>
    </source>
</evidence>
<evidence type="ECO:0000313" key="7">
    <source>
        <dbReference type="EMBL" id="RFU52390.1"/>
    </source>
</evidence>
<evidence type="ECO:0000313" key="9">
    <source>
        <dbReference type="Proteomes" id="UP000262901"/>
    </source>
</evidence>
<evidence type="ECO:0000256" key="3">
    <source>
        <dbReference type="ARBA" id="ARBA00023163"/>
    </source>
</evidence>
<dbReference type="KEGG" id="schj:DDV21_001720"/>
<gene>
    <name evidence="5" type="ORF">DDV21_001720</name>
    <name evidence="6" type="ORF">DDV22_09925</name>
    <name evidence="7" type="ORF">DDV23_10020</name>
</gene>
<accession>A0A346NA33</accession>
<evidence type="ECO:0000313" key="5">
    <source>
        <dbReference type="EMBL" id="AXQ77878.1"/>
    </source>
</evidence>
<organism evidence="7 9">
    <name type="scientific">Streptococcus chenjunshii</name>
    <dbReference type="NCBI Taxonomy" id="2173853"/>
    <lineage>
        <taxon>Bacteria</taxon>
        <taxon>Bacillati</taxon>
        <taxon>Bacillota</taxon>
        <taxon>Bacilli</taxon>
        <taxon>Lactobacillales</taxon>
        <taxon>Streptococcaceae</taxon>
        <taxon>Streptococcus</taxon>
    </lineage>
</organism>
<name>A0A372KJF9_9STRE</name>
<evidence type="ECO:0000256" key="2">
    <source>
        <dbReference type="ARBA" id="ARBA00023125"/>
    </source>
</evidence>
<reference evidence="6 10" key="1">
    <citation type="submission" date="2018-08" db="EMBL/GenBank/DDBJ databases">
        <title>Draft genome of Streptococcus sp .nov. Z2.</title>
        <authorList>
            <person name="Tian Z."/>
        </authorList>
    </citation>
    <scope>NUCLEOTIDE SEQUENCE [LARGE SCALE GENOMIC DNA]</scope>
    <source>
        <strain evidence="6 10">Z2</strain>
    </source>
</reference>
<evidence type="ECO:0000313" key="6">
    <source>
        <dbReference type="EMBL" id="RFU50211.1"/>
    </source>
</evidence>
<dbReference type="EMBL" id="QVQY01000038">
    <property type="protein sequence ID" value="RFU50211.1"/>
    <property type="molecule type" value="Genomic_DNA"/>
</dbReference>
<proteinExistence type="predicted"/>
<dbReference type="Pfam" id="PF01638">
    <property type="entry name" value="HxlR"/>
    <property type="match status" value="1"/>
</dbReference>
<evidence type="ECO:0000259" key="4">
    <source>
        <dbReference type="PROSITE" id="PS51118"/>
    </source>
</evidence>